<dbReference type="KEGG" id="ccal:108622178"/>
<dbReference type="GO" id="GO:0042575">
    <property type="term" value="C:DNA polymerase complex"/>
    <property type="evidence" value="ECO:0007669"/>
    <property type="project" value="UniProtKB-ARBA"/>
</dbReference>
<dbReference type="Proteomes" id="UP000694925">
    <property type="component" value="Unplaced"/>
</dbReference>
<dbReference type="GO" id="GO:0003676">
    <property type="term" value="F:nucleic acid binding"/>
    <property type="evidence" value="ECO:0007669"/>
    <property type="project" value="InterPro"/>
</dbReference>
<dbReference type="InterPro" id="IPR043128">
    <property type="entry name" value="Rev_trsase/Diguanyl_cyclase"/>
</dbReference>
<dbReference type="PANTHER" id="PTHR47331">
    <property type="entry name" value="PHD-TYPE DOMAIN-CONTAINING PROTEIN"/>
    <property type="match status" value="1"/>
</dbReference>
<dbReference type="SUPFAM" id="SSF53098">
    <property type="entry name" value="Ribonuclease H-like"/>
    <property type="match status" value="1"/>
</dbReference>
<organism evidence="2 3">
    <name type="scientific">Ceratina calcarata</name>
    <dbReference type="NCBI Taxonomy" id="156304"/>
    <lineage>
        <taxon>Eukaryota</taxon>
        <taxon>Metazoa</taxon>
        <taxon>Ecdysozoa</taxon>
        <taxon>Arthropoda</taxon>
        <taxon>Hexapoda</taxon>
        <taxon>Insecta</taxon>
        <taxon>Pterygota</taxon>
        <taxon>Neoptera</taxon>
        <taxon>Endopterygota</taxon>
        <taxon>Hymenoptera</taxon>
        <taxon>Apocrita</taxon>
        <taxon>Aculeata</taxon>
        <taxon>Apoidea</taxon>
        <taxon>Anthophila</taxon>
        <taxon>Apidae</taxon>
        <taxon>Ceratina</taxon>
        <taxon>Zadontomerus</taxon>
    </lineage>
</organism>
<dbReference type="CDD" id="cd01644">
    <property type="entry name" value="RT_pepA17"/>
    <property type="match status" value="1"/>
</dbReference>
<dbReference type="Gene3D" id="3.10.10.10">
    <property type="entry name" value="HIV Type 1 Reverse Transcriptase, subunit A, domain 1"/>
    <property type="match status" value="1"/>
</dbReference>
<dbReference type="InterPro" id="IPR043502">
    <property type="entry name" value="DNA/RNA_pol_sf"/>
</dbReference>
<dbReference type="Gene3D" id="3.30.420.10">
    <property type="entry name" value="Ribonuclease H-like superfamily/Ribonuclease H"/>
    <property type="match status" value="1"/>
</dbReference>
<dbReference type="InterPro" id="IPR001584">
    <property type="entry name" value="Integrase_cat-core"/>
</dbReference>
<sequence length="1355" mass="155462">MALSADQQKIKERLLRKRAYIKGQFTSYRKQLSLQGEGPGPEKLAIFNERLASHFSELDRITDDLEELEPTADHSSIRAALEEEYCDLIAKQSLPKFDGKYEDWLSFKDDFQSSIGQRLDLSDTQKLKVLLDTCSNSNFMTDRLANSLGLPKEKCSIPISTMNKTRSATNYLVKATIRSRLNDFTRMLSFLTVMDIAGLVPDERISRKNLHLPLNKPLADPQFDQPGEIDMLIGSGTTLSTLCVGQVKLSKPSEPDLYLQNTRLGWIIGGNVSERSAVPESSNDHRCLLTNLERIMRQFWEIEEPTKKPHLIESDCEEHFRQHVIRDDNGRYVVALPFNNRKSELGQTRAMAEKRLASIERKLRRDANLHVQYAAVIEEYLTLGHMTRKPDEQITEGYFLPHHAVVKESSQTTKVRVVFDGSAKSTTGISLNDTLLVGPTIQDDIFSLLLRFRSHNYVLTGDIEKMYRQFLVREEDRAYQRILWRDADGQIAIYELNTLTFGLSPAPFLAIRCLHQLANDEGQQFPRAAEVIKNDMYVDDLLTGAETFEEAIILRNEIDALLRRGGLNLRQWASNDIKLLEGLPASHVNLRLQSKEDSTIKTLGVHWNSEHDSIIYTVHPTPLTGRVTKRIILSDIARVFDPLGLLGPVITHAKLIMQRLWLEHLDWDDAIPLSIYTEWINYISHLPKLNHLSFSRKFVPAAAEDIQLHGFCDASEKAYGACIYARAIDKHRRVTSTLLCAKSRVAPLKGVGTSKLRSGEGDREHVEHATIPRLELCAAQLLAKLYATVRHATRLEPNKVIFWSDSTIALHWIRTSPHQLQPFVANRVSDIQKRTNIDDWRHVRTRDNPADLISRGQTPAEFILPSIWKHGPAWLLDAEEDWPRLGLPSLERVPELRKIKCLTTPIHNELLTRYSSIVRLRRIVAYCRRFKSKNKGLLSSTELQEADRVILKLTQATDFAEELHDLQENKCVDKRSKLKSLTPFLDEHGLIRVGGRLRHSSASFSQKHPIIMPRGHHITKLVIMYEHLRNYHSGVHATLYILRQKYWIVDGRSQVRLVIRSCIRCHHVDPRTTSCRMGDLPRVRVTEARPFLNVGVDYCGPFFIKEKKFRNRNRVKVYVAVFVCLTVKAVHLELVSDMTTEGFIAALKRFVARRGLCQNIYSDNGTNFVGANSELNEIRQLLQSKEHQDATFNYLAERNINWHFIPPQSPNFGGIWEAAVKSFKRHMKRVIGDQLFTFEELNTFIIEVEAILNSRPLTPISSDPNDLLVLTPGHFLIGNPLATTPELNLSQTPTNRLSTWQHIQKVKQDFWKRWKTEYLTELNTRHKWTHGTHNIKPDTLVLIKEDNQPPLRWPM</sequence>
<dbReference type="GO" id="GO:0015074">
    <property type="term" value="P:DNA integration"/>
    <property type="evidence" value="ECO:0007669"/>
    <property type="project" value="InterPro"/>
</dbReference>
<dbReference type="PROSITE" id="PS50994">
    <property type="entry name" value="INTEGRASE"/>
    <property type="match status" value="1"/>
</dbReference>
<protein>
    <submittedName>
        <fullName evidence="3">Uncharacterized protein LOC108622178</fullName>
    </submittedName>
</protein>
<evidence type="ECO:0000259" key="1">
    <source>
        <dbReference type="PROSITE" id="PS50994"/>
    </source>
</evidence>
<dbReference type="InterPro" id="IPR008042">
    <property type="entry name" value="Retrotrans_Pao"/>
</dbReference>
<keyword evidence="2" id="KW-1185">Reference proteome</keyword>
<accession>A0AAJ7IRD9</accession>
<dbReference type="PANTHER" id="PTHR47331:SF1">
    <property type="entry name" value="GAG-LIKE PROTEIN"/>
    <property type="match status" value="1"/>
</dbReference>
<reference evidence="3" key="1">
    <citation type="submission" date="2025-08" db="UniProtKB">
        <authorList>
            <consortium name="RefSeq"/>
        </authorList>
    </citation>
    <scope>IDENTIFICATION</scope>
    <source>
        <tissue evidence="3">Whole body</tissue>
    </source>
</reference>
<dbReference type="InterPro" id="IPR012337">
    <property type="entry name" value="RNaseH-like_sf"/>
</dbReference>
<dbReference type="Pfam" id="PF17921">
    <property type="entry name" value="Integrase_H2C2"/>
    <property type="match status" value="1"/>
</dbReference>
<dbReference type="GeneID" id="108622178"/>
<name>A0AAJ7IRD9_9HYME</name>
<dbReference type="RefSeq" id="XP_017875371.1">
    <property type="nucleotide sequence ID" value="XM_018019882.1"/>
</dbReference>
<gene>
    <name evidence="3" type="primary">LOC108622178</name>
</gene>
<dbReference type="InterPro" id="IPR036397">
    <property type="entry name" value="RNaseH_sf"/>
</dbReference>
<proteinExistence type="predicted"/>
<dbReference type="Gene3D" id="3.30.70.270">
    <property type="match status" value="1"/>
</dbReference>
<dbReference type="GO" id="GO:0071897">
    <property type="term" value="P:DNA biosynthetic process"/>
    <property type="evidence" value="ECO:0007669"/>
    <property type="project" value="UniProtKB-ARBA"/>
</dbReference>
<dbReference type="Pfam" id="PF05380">
    <property type="entry name" value="Peptidase_A17"/>
    <property type="match status" value="2"/>
</dbReference>
<dbReference type="InterPro" id="IPR040676">
    <property type="entry name" value="DUF5641"/>
</dbReference>
<feature type="domain" description="Integrase catalytic" evidence="1">
    <location>
        <begin position="1086"/>
        <end position="1280"/>
    </location>
</feature>
<feature type="non-terminal residue" evidence="3">
    <location>
        <position position="1355"/>
    </location>
</feature>
<evidence type="ECO:0000313" key="2">
    <source>
        <dbReference type="Proteomes" id="UP000694925"/>
    </source>
</evidence>
<dbReference type="Pfam" id="PF18701">
    <property type="entry name" value="DUF5641"/>
    <property type="match status" value="1"/>
</dbReference>
<dbReference type="InterPro" id="IPR041588">
    <property type="entry name" value="Integrase_H2C2"/>
</dbReference>
<dbReference type="SUPFAM" id="SSF56672">
    <property type="entry name" value="DNA/RNA polymerases"/>
    <property type="match status" value="1"/>
</dbReference>
<evidence type="ECO:0000313" key="3">
    <source>
        <dbReference type="RefSeq" id="XP_017875371.1"/>
    </source>
</evidence>